<protein>
    <submittedName>
        <fullName evidence="1">Small, acid-soluble spore protein, alpha/beta type</fullName>
    </submittedName>
</protein>
<dbReference type="Pfam" id="PF00269">
    <property type="entry name" value="SASP"/>
    <property type="match status" value="1"/>
</dbReference>
<gene>
    <name evidence="1" type="ORF">ACFQWB_05270</name>
</gene>
<dbReference type="InterPro" id="IPR001448">
    <property type="entry name" value="SASP_alpha/beta-type"/>
</dbReference>
<dbReference type="RefSeq" id="WP_138789567.1">
    <property type="nucleotide sequence ID" value="NZ_JBHTGQ010000011.1"/>
</dbReference>
<reference evidence="2" key="1">
    <citation type="journal article" date="2019" name="Int. J. Syst. Evol. Microbiol.">
        <title>The Global Catalogue of Microorganisms (GCM) 10K type strain sequencing project: providing services to taxonomists for standard genome sequencing and annotation.</title>
        <authorList>
            <consortium name="The Broad Institute Genomics Platform"/>
            <consortium name="The Broad Institute Genome Sequencing Center for Infectious Disease"/>
            <person name="Wu L."/>
            <person name="Ma J."/>
        </authorList>
    </citation>
    <scope>NUCLEOTIDE SEQUENCE [LARGE SCALE GENOMIC DNA]</scope>
    <source>
        <strain evidence="2">JCM 18657</strain>
    </source>
</reference>
<dbReference type="InterPro" id="IPR038300">
    <property type="entry name" value="SASP_sf_alpha/beta"/>
</dbReference>
<proteinExistence type="predicted"/>
<sequence length="97" mass="10674">MARRSRRKLVVAGAERALDAFKADVMRREGYAVDPNRPDDVKYEVARSLGIPLQPGGNGQLTTEMAGHIGGRIGGTMVREMIRLARERLAQHPPGRP</sequence>
<comment type="caution">
    <text evidence="1">The sequence shown here is derived from an EMBL/GenBank/DDBJ whole genome shotgun (WGS) entry which is preliminary data.</text>
</comment>
<dbReference type="Gene3D" id="6.10.10.80">
    <property type="entry name" value="Small, acid-soluble spore protein, alpha/beta type-like"/>
    <property type="match status" value="1"/>
</dbReference>
<dbReference type="Proteomes" id="UP001596528">
    <property type="component" value="Unassembled WGS sequence"/>
</dbReference>
<dbReference type="EMBL" id="JBHTGQ010000011">
    <property type="protein sequence ID" value="MFC7749354.1"/>
    <property type="molecule type" value="Genomic_DNA"/>
</dbReference>
<keyword evidence="2" id="KW-1185">Reference proteome</keyword>
<organism evidence="1 2">
    <name type="scientific">Paenibacillus thermoaerophilus</name>
    <dbReference type="NCBI Taxonomy" id="1215385"/>
    <lineage>
        <taxon>Bacteria</taxon>
        <taxon>Bacillati</taxon>
        <taxon>Bacillota</taxon>
        <taxon>Bacilli</taxon>
        <taxon>Bacillales</taxon>
        <taxon>Paenibacillaceae</taxon>
        <taxon>Paenibacillus</taxon>
    </lineage>
</organism>
<accession>A0ABW2UZN6</accession>
<evidence type="ECO:0000313" key="1">
    <source>
        <dbReference type="EMBL" id="MFC7749354.1"/>
    </source>
</evidence>
<name>A0ABW2UZN6_9BACL</name>
<evidence type="ECO:0000313" key="2">
    <source>
        <dbReference type="Proteomes" id="UP001596528"/>
    </source>
</evidence>